<feature type="non-terminal residue" evidence="1">
    <location>
        <position position="155"/>
    </location>
</feature>
<evidence type="ECO:0000313" key="2">
    <source>
        <dbReference type="Proteomes" id="UP000886523"/>
    </source>
</evidence>
<name>A0A9P6E1F7_9AGAM</name>
<reference evidence="1" key="1">
    <citation type="journal article" date="2020" name="Nat. Commun.">
        <title>Large-scale genome sequencing of mycorrhizal fungi provides insights into the early evolution of symbiotic traits.</title>
        <authorList>
            <person name="Miyauchi S."/>
            <person name="Kiss E."/>
            <person name="Kuo A."/>
            <person name="Drula E."/>
            <person name="Kohler A."/>
            <person name="Sanchez-Garcia M."/>
            <person name="Morin E."/>
            <person name="Andreopoulos B."/>
            <person name="Barry K.W."/>
            <person name="Bonito G."/>
            <person name="Buee M."/>
            <person name="Carver A."/>
            <person name="Chen C."/>
            <person name="Cichocki N."/>
            <person name="Clum A."/>
            <person name="Culley D."/>
            <person name="Crous P.W."/>
            <person name="Fauchery L."/>
            <person name="Girlanda M."/>
            <person name="Hayes R.D."/>
            <person name="Keri Z."/>
            <person name="LaButti K."/>
            <person name="Lipzen A."/>
            <person name="Lombard V."/>
            <person name="Magnuson J."/>
            <person name="Maillard F."/>
            <person name="Murat C."/>
            <person name="Nolan M."/>
            <person name="Ohm R.A."/>
            <person name="Pangilinan J."/>
            <person name="Pereira M.F."/>
            <person name="Perotto S."/>
            <person name="Peter M."/>
            <person name="Pfister S."/>
            <person name="Riley R."/>
            <person name="Sitrit Y."/>
            <person name="Stielow J.B."/>
            <person name="Szollosi G."/>
            <person name="Zifcakova L."/>
            <person name="Stursova M."/>
            <person name="Spatafora J.W."/>
            <person name="Tedersoo L."/>
            <person name="Vaario L.M."/>
            <person name="Yamada A."/>
            <person name="Yan M."/>
            <person name="Wang P."/>
            <person name="Xu J."/>
            <person name="Bruns T."/>
            <person name="Baldrian P."/>
            <person name="Vilgalys R."/>
            <person name="Dunand C."/>
            <person name="Henrissat B."/>
            <person name="Grigoriev I.V."/>
            <person name="Hibbett D."/>
            <person name="Nagy L.G."/>
            <person name="Martin F.M."/>
        </authorList>
    </citation>
    <scope>NUCLEOTIDE SEQUENCE</scope>
    <source>
        <strain evidence="1">UP504</strain>
    </source>
</reference>
<protein>
    <submittedName>
        <fullName evidence="1">Uncharacterized protein</fullName>
    </submittedName>
</protein>
<organism evidence="1 2">
    <name type="scientific">Hydnum rufescens UP504</name>
    <dbReference type="NCBI Taxonomy" id="1448309"/>
    <lineage>
        <taxon>Eukaryota</taxon>
        <taxon>Fungi</taxon>
        <taxon>Dikarya</taxon>
        <taxon>Basidiomycota</taxon>
        <taxon>Agaricomycotina</taxon>
        <taxon>Agaricomycetes</taxon>
        <taxon>Cantharellales</taxon>
        <taxon>Hydnaceae</taxon>
        <taxon>Hydnum</taxon>
    </lineage>
</organism>
<proteinExistence type="predicted"/>
<sequence length="155" mass="17700">RKHAQAARWSQTVLPILIRPFMRWKREQASSHRSPSFPEHGIVNVCSCMTHHRTLKVVCVSIEGMHIASPICYDALTYKQLMEIGYFPCAPVYPTLAVSLDMLELVSILFVHSAPNERAWAVTITKYLKNRGHEFSTGDSLRRWFAAALAQYQVL</sequence>
<feature type="non-terminal residue" evidence="1">
    <location>
        <position position="1"/>
    </location>
</feature>
<accession>A0A9P6E1F7</accession>
<dbReference type="EMBL" id="MU128925">
    <property type="protein sequence ID" value="KAF9518440.1"/>
    <property type="molecule type" value="Genomic_DNA"/>
</dbReference>
<keyword evidence="2" id="KW-1185">Reference proteome</keyword>
<evidence type="ECO:0000313" key="1">
    <source>
        <dbReference type="EMBL" id="KAF9518440.1"/>
    </source>
</evidence>
<gene>
    <name evidence="1" type="ORF">BS47DRAFT_1281393</name>
</gene>
<dbReference type="AlphaFoldDB" id="A0A9P6E1F7"/>
<comment type="caution">
    <text evidence="1">The sequence shown here is derived from an EMBL/GenBank/DDBJ whole genome shotgun (WGS) entry which is preliminary data.</text>
</comment>
<dbReference type="Proteomes" id="UP000886523">
    <property type="component" value="Unassembled WGS sequence"/>
</dbReference>